<dbReference type="Pfam" id="PF01476">
    <property type="entry name" value="LysM"/>
    <property type="match status" value="4"/>
</dbReference>
<feature type="compositionally biased region" description="Polar residues" evidence="5">
    <location>
        <begin position="70"/>
        <end position="81"/>
    </location>
</feature>
<keyword evidence="8" id="KW-1185">Reference proteome</keyword>
<keyword evidence="3" id="KW-0843">Virulence</keyword>
<dbReference type="InterPro" id="IPR018392">
    <property type="entry name" value="LysM"/>
</dbReference>
<dbReference type="SMART" id="SM00257">
    <property type="entry name" value="LysM"/>
    <property type="match status" value="4"/>
</dbReference>
<evidence type="ECO:0000313" key="7">
    <source>
        <dbReference type="EMBL" id="KAH6874031.1"/>
    </source>
</evidence>
<keyword evidence="2" id="KW-0732">Signal</keyword>
<reference evidence="7 8" key="1">
    <citation type="journal article" date="2021" name="Nat. Commun.">
        <title>Genetic determinants of endophytism in the Arabidopsis root mycobiome.</title>
        <authorList>
            <person name="Mesny F."/>
            <person name="Miyauchi S."/>
            <person name="Thiergart T."/>
            <person name="Pickel B."/>
            <person name="Atanasova L."/>
            <person name="Karlsson M."/>
            <person name="Huettel B."/>
            <person name="Barry K.W."/>
            <person name="Haridas S."/>
            <person name="Chen C."/>
            <person name="Bauer D."/>
            <person name="Andreopoulos W."/>
            <person name="Pangilinan J."/>
            <person name="LaButti K."/>
            <person name="Riley R."/>
            <person name="Lipzen A."/>
            <person name="Clum A."/>
            <person name="Drula E."/>
            <person name="Henrissat B."/>
            <person name="Kohler A."/>
            <person name="Grigoriev I.V."/>
            <person name="Martin F.M."/>
            <person name="Hacquard S."/>
        </authorList>
    </citation>
    <scope>NUCLEOTIDE SEQUENCE [LARGE SCALE GENOMIC DNA]</scope>
    <source>
        <strain evidence="7 8">MPI-CAGE-CH-0241</strain>
    </source>
</reference>
<dbReference type="Proteomes" id="UP000777438">
    <property type="component" value="Unassembled WGS sequence"/>
</dbReference>
<proteinExistence type="inferred from homology"/>
<feature type="domain" description="LysM" evidence="6">
    <location>
        <begin position="266"/>
        <end position="312"/>
    </location>
</feature>
<sequence>MDATPNMPYDPNTDPNCSWWWDNDGSIACKNMPGEWGITLADFLRWNPSITSDCGNYITGKSYCVEGSAPDTSTPTSTGNGIETPEPTQPDMVGNCNKFYFVKTGDSCDSIASKNGITSGDLLKWNPSVGSTCTGLWANAYVCVGIIGGSPTTTTKPPATTTGNGISTPTPTQPDMVANCNKFYFVKSGDSCASISSKNSITEAQFLKWNPSVGSTCNGLWANAYVCIGIIGGSPTTTTKPPATTTGNGITTPTPTQPNMVSNCNKFYLVKSGDICDTIASKNGITPAQFRAWNPSVGTDCSGLWANAYACVGRIGTPTTTSKPTTTTKGNGVTTPTPTQDGMVSNCKKFHLVAAGDSCASIAKKYSITTANFIKWNPAAKSDCTGLWAKTYACVGLI</sequence>
<dbReference type="InterPro" id="IPR036779">
    <property type="entry name" value="LysM_dom_sf"/>
</dbReference>
<dbReference type="CDD" id="cd00118">
    <property type="entry name" value="LysM"/>
    <property type="match status" value="4"/>
</dbReference>
<dbReference type="PROSITE" id="PS51782">
    <property type="entry name" value="LYSM"/>
    <property type="match status" value="4"/>
</dbReference>
<dbReference type="InterPro" id="IPR052210">
    <property type="entry name" value="LysM1-like"/>
</dbReference>
<dbReference type="EMBL" id="JAGPYM010000042">
    <property type="protein sequence ID" value="KAH6874031.1"/>
    <property type="molecule type" value="Genomic_DNA"/>
</dbReference>
<evidence type="ECO:0000256" key="5">
    <source>
        <dbReference type="SAM" id="MobiDB-lite"/>
    </source>
</evidence>
<evidence type="ECO:0000256" key="1">
    <source>
        <dbReference type="ARBA" id="ARBA00022669"/>
    </source>
</evidence>
<comment type="caution">
    <text evidence="7">The sequence shown here is derived from an EMBL/GenBank/DDBJ whole genome shotgun (WGS) entry which is preliminary data.</text>
</comment>
<dbReference type="Gene3D" id="3.10.350.10">
    <property type="entry name" value="LysM domain"/>
    <property type="match status" value="5"/>
</dbReference>
<feature type="domain" description="LysM" evidence="6">
    <location>
        <begin position="98"/>
        <end position="144"/>
    </location>
</feature>
<dbReference type="PANTHER" id="PTHR34997">
    <property type="entry name" value="AM15"/>
    <property type="match status" value="1"/>
</dbReference>
<keyword evidence="1" id="KW-0147">Chitin-binding</keyword>
<organism evidence="7 8">
    <name type="scientific">Thelonectria olida</name>
    <dbReference type="NCBI Taxonomy" id="1576542"/>
    <lineage>
        <taxon>Eukaryota</taxon>
        <taxon>Fungi</taxon>
        <taxon>Dikarya</taxon>
        <taxon>Ascomycota</taxon>
        <taxon>Pezizomycotina</taxon>
        <taxon>Sordariomycetes</taxon>
        <taxon>Hypocreomycetidae</taxon>
        <taxon>Hypocreales</taxon>
        <taxon>Nectriaceae</taxon>
        <taxon>Thelonectria</taxon>
    </lineage>
</organism>
<protein>
    <submittedName>
        <fullName evidence="7">LysM domain-containing protein</fullName>
    </submittedName>
</protein>
<evidence type="ECO:0000313" key="8">
    <source>
        <dbReference type="Proteomes" id="UP000777438"/>
    </source>
</evidence>
<feature type="domain" description="LysM" evidence="6">
    <location>
        <begin position="349"/>
        <end position="395"/>
    </location>
</feature>
<dbReference type="GO" id="GO:0008061">
    <property type="term" value="F:chitin binding"/>
    <property type="evidence" value="ECO:0007669"/>
    <property type="project" value="UniProtKB-KW"/>
</dbReference>
<evidence type="ECO:0000256" key="2">
    <source>
        <dbReference type="ARBA" id="ARBA00022729"/>
    </source>
</evidence>
<dbReference type="SUPFAM" id="SSF54106">
    <property type="entry name" value="LysM domain"/>
    <property type="match status" value="4"/>
</dbReference>
<evidence type="ECO:0000256" key="3">
    <source>
        <dbReference type="ARBA" id="ARBA00023026"/>
    </source>
</evidence>
<evidence type="ECO:0000256" key="4">
    <source>
        <dbReference type="ARBA" id="ARBA00044955"/>
    </source>
</evidence>
<evidence type="ECO:0000259" key="6">
    <source>
        <dbReference type="PROSITE" id="PS51782"/>
    </source>
</evidence>
<feature type="region of interest" description="Disordered" evidence="5">
    <location>
        <begin position="69"/>
        <end position="89"/>
    </location>
</feature>
<dbReference type="OrthoDB" id="2281372at2759"/>
<gene>
    <name evidence="7" type="ORF">B0T10DRAFT_588197</name>
</gene>
<comment type="similarity">
    <text evidence="4">Belongs to the secreted LysM effector family.</text>
</comment>
<dbReference type="PANTHER" id="PTHR34997:SF2">
    <property type="entry name" value="LYSM DOMAIN-CONTAINING PROTEIN-RELATED"/>
    <property type="match status" value="1"/>
</dbReference>
<feature type="domain" description="LysM" evidence="6">
    <location>
        <begin position="182"/>
        <end position="228"/>
    </location>
</feature>
<dbReference type="AlphaFoldDB" id="A0A9P8VRH7"/>
<accession>A0A9P8VRH7</accession>
<name>A0A9P8VRH7_9HYPO</name>